<keyword evidence="8" id="KW-1185">Reference proteome</keyword>
<dbReference type="EMBL" id="FNKK01000002">
    <property type="protein sequence ID" value="SDR04733.1"/>
    <property type="molecule type" value="Genomic_DNA"/>
</dbReference>
<dbReference type="STRING" id="35622.SAMN04489764_3198"/>
<evidence type="ECO:0000256" key="2">
    <source>
        <dbReference type="ARBA" id="ARBA00022692"/>
    </source>
</evidence>
<evidence type="ECO:0000259" key="6">
    <source>
        <dbReference type="Pfam" id="PF07291"/>
    </source>
</evidence>
<feature type="transmembrane region" description="Helical" evidence="5">
    <location>
        <begin position="112"/>
        <end position="134"/>
    </location>
</feature>
<evidence type="ECO:0000313" key="8">
    <source>
        <dbReference type="Proteomes" id="UP000217103"/>
    </source>
</evidence>
<comment type="subcellular location">
    <subcellularLocation>
        <location evidence="1">Membrane</location>
        <topology evidence="1">Multi-pass membrane protein</topology>
    </subcellularLocation>
</comment>
<proteinExistence type="predicted"/>
<keyword evidence="4 5" id="KW-0472">Membrane</keyword>
<feature type="transmembrane region" description="Helical" evidence="5">
    <location>
        <begin position="44"/>
        <end position="64"/>
    </location>
</feature>
<dbReference type="GO" id="GO:0016020">
    <property type="term" value="C:membrane"/>
    <property type="evidence" value="ECO:0007669"/>
    <property type="project" value="UniProtKB-SubCell"/>
</dbReference>
<name>A0A1H1FUP8_9ACTN</name>
<reference evidence="7 8" key="1">
    <citation type="submission" date="2016-10" db="EMBL/GenBank/DDBJ databases">
        <authorList>
            <person name="de Groot N.N."/>
        </authorList>
    </citation>
    <scope>NUCLEOTIDE SEQUENCE [LARGE SCALE GENOMIC DNA]</scope>
    <source>
        <strain evidence="7 8">DSM 43794</strain>
    </source>
</reference>
<organism evidence="7 8">
    <name type="scientific">Thermostaphylospora chromogena</name>
    <dbReference type="NCBI Taxonomy" id="35622"/>
    <lineage>
        <taxon>Bacteria</taxon>
        <taxon>Bacillati</taxon>
        <taxon>Actinomycetota</taxon>
        <taxon>Actinomycetes</taxon>
        <taxon>Streptosporangiales</taxon>
        <taxon>Thermomonosporaceae</taxon>
        <taxon>Thermostaphylospora</taxon>
    </lineage>
</organism>
<feature type="domain" description="Methylamine utilisation protein MauE" evidence="6">
    <location>
        <begin position="5"/>
        <end position="131"/>
    </location>
</feature>
<evidence type="ECO:0000256" key="1">
    <source>
        <dbReference type="ARBA" id="ARBA00004141"/>
    </source>
</evidence>
<keyword evidence="2 5" id="KW-0812">Transmembrane</keyword>
<evidence type="ECO:0000256" key="5">
    <source>
        <dbReference type="SAM" id="Phobius"/>
    </source>
</evidence>
<dbReference type="Pfam" id="PF07291">
    <property type="entry name" value="MauE"/>
    <property type="match status" value="1"/>
</dbReference>
<dbReference type="InterPro" id="IPR009908">
    <property type="entry name" value="Methylamine_util_MauE"/>
</dbReference>
<keyword evidence="3 5" id="KW-1133">Transmembrane helix</keyword>
<evidence type="ECO:0000313" key="7">
    <source>
        <dbReference type="EMBL" id="SDR04733.1"/>
    </source>
</evidence>
<gene>
    <name evidence="7" type="ORF">SAMN04489764_3198</name>
</gene>
<dbReference type="GO" id="GO:0030416">
    <property type="term" value="P:methylamine metabolic process"/>
    <property type="evidence" value="ECO:0007669"/>
    <property type="project" value="InterPro"/>
</dbReference>
<dbReference type="RefSeq" id="WP_093259742.1">
    <property type="nucleotide sequence ID" value="NZ_FNKK01000002.1"/>
</dbReference>
<evidence type="ECO:0000256" key="4">
    <source>
        <dbReference type="ARBA" id="ARBA00023136"/>
    </source>
</evidence>
<feature type="transmembrane region" description="Helical" evidence="5">
    <location>
        <begin position="6"/>
        <end position="24"/>
    </location>
</feature>
<dbReference type="Proteomes" id="UP000217103">
    <property type="component" value="Unassembled WGS sequence"/>
</dbReference>
<evidence type="ECO:0000256" key="3">
    <source>
        <dbReference type="ARBA" id="ARBA00022989"/>
    </source>
</evidence>
<protein>
    <recommendedName>
        <fullName evidence="6">Methylamine utilisation protein MauE domain-containing protein</fullName>
    </recommendedName>
</protein>
<dbReference type="AlphaFoldDB" id="A0A1H1FUP8"/>
<feature type="transmembrane region" description="Helical" evidence="5">
    <location>
        <begin position="70"/>
        <end position="91"/>
    </location>
</feature>
<sequence length="135" mass="13228">MIPAVVLLRYGLAAVLAVAALGKLRRLPAFRRSLSRYGLRGGRAGAAAWAVVAVEALAAALILAPVPVAVAGAAGTILGTVFTGLQVFALARGDRAPCLCFGAVPAARASAPARLPGAGPAVAVLGAGLILLLAG</sequence>
<accession>A0A1H1FUP8</accession>